<keyword evidence="2" id="KW-1185">Reference proteome</keyword>
<comment type="caution">
    <text evidence="1">The sequence shown here is derived from an EMBL/GenBank/DDBJ whole genome shotgun (WGS) entry which is preliminary data.</text>
</comment>
<gene>
    <name evidence="1" type="ORF">P5G62_005750</name>
</gene>
<evidence type="ECO:0000313" key="1">
    <source>
        <dbReference type="EMBL" id="MFB3166608.1"/>
    </source>
</evidence>
<dbReference type="RefSeq" id="WP_306076934.1">
    <property type="nucleotide sequence ID" value="NZ_JAROBZ020000001.1"/>
</dbReference>
<dbReference type="EMBL" id="JAROBZ020000001">
    <property type="protein sequence ID" value="MFB3166608.1"/>
    <property type="molecule type" value="Genomic_DNA"/>
</dbReference>
<accession>A0ABV4YPX5</accession>
<protein>
    <submittedName>
        <fullName evidence="1">Uncharacterized protein</fullName>
    </submittedName>
</protein>
<evidence type="ECO:0000313" key="2">
    <source>
        <dbReference type="Proteomes" id="UP001241748"/>
    </source>
</evidence>
<dbReference type="Proteomes" id="UP001241748">
    <property type="component" value="Unassembled WGS sequence"/>
</dbReference>
<reference evidence="1 2" key="1">
    <citation type="submission" date="2024-05" db="EMBL/GenBank/DDBJ databases">
        <authorList>
            <person name="Venkateswaran K."/>
        </authorList>
    </citation>
    <scope>NUCLEOTIDE SEQUENCE [LARGE SCALE GENOMIC DNA]</scope>
    <source>
        <strain evidence="1 2">179-C4-2-HS</strain>
    </source>
</reference>
<organism evidence="1 2">
    <name type="scientific">Neobacillus driksii</name>
    <dbReference type="NCBI Taxonomy" id="3035913"/>
    <lineage>
        <taxon>Bacteria</taxon>
        <taxon>Bacillati</taxon>
        <taxon>Bacillota</taxon>
        <taxon>Bacilli</taxon>
        <taxon>Bacillales</taxon>
        <taxon>Bacillaceae</taxon>
        <taxon>Neobacillus</taxon>
    </lineage>
</organism>
<name>A0ABV4YPX5_9BACI</name>
<proteinExistence type="predicted"/>
<sequence>MDENKKMEKLLRDYGYPEEAIPRLLREISSMNYDRVRKLILPYNDMTANRS</sequence>